<reference evidence="1 2" key="1">
    <citation type="journal article" date="2011" name="PLoS Pathog.">
        <title>Endophytic Life Strategies Decoded by Genome and Transcriptome Analyses of the Mutualistic Root Symbiont Piriformospora indica.</title>
        <authorList>
            <person name="Zuccaro A."/>
            <person name="Lahrmann U."/>
            <person name="Guldener U."/>
            <person name="Langen G."/>
            <person name="Pfiffi S."/>
            <person name="Biedenkopf D."/>
            <person name="Wong P."/>
            <person name="Samans B."/>
            <person name="Grimm C."/>
            <person name="Basiewicz M."/>
            <person name="Murat C."/>
            <person name="Martin F."/>
            <person name="Kogel K.H."/>
        </authorList>
    </citation>
    <scope>NUCLEOTIDE SEQUENCE [LARGE SCALE GENOMIC DNA]</scope>
    <source>
        <strain evidence="1 2">DSM 11827</strain>
    </source>
</reference>
<accession>G4U1B5</accession>
<comment type="caution">
    <text evidence="1">The sequence shown here is derived from an EMBL/GenBank/DDBJ whole genome shotgun (WGS) entry which is preliminary data.</text>
</comment>
<organism evidence="1 2">
    <name type="scientific">Serendipita indica (strain DSM 11827)</name>
    <name type="common">Root endophyte fungus</name>
    <name type="synonym">Piriformospora indica</name>
    <dbReference type="NCBI Taxonomy" id="1109443"/>
    <lineage>
        <taxon>Eukaryota</taxon>
        <taxon>Fungi</taxon>
        <taxon>Dikarya</taxon>
        <taxon>Basidiomycota</taxon>
        <taxon>Agaricomycotina</taxon>
        <taxon>Agaricomycetes</taxon>
        <taxon>Sebacinales</taxon>
        <taxon>Serendipitaceae</taxon>
        <taxon>Serendipita</taxon>
    </lineage>
</organism>
<sequence length="79" mass="8739">MTVNWALGGYGDTRIPTNSTPLAPRDSTLATDLEMISLLSTHLLSKQVCLGLSVWVIYDYFLITDDSVKDHIPRLFLAG</sequence>
<dbReference type="InParanoid" id="G4U1B5"/>
<proteinExistence type="predicted"/>
<protein>
    <submittedName>
        <fullName evidence="1">Uncharacterized protein</fullName>
    </submittedName>
</protein>
<dbReference type="EMBL" id="CAFZ01001519">
    <property type="protein sequence ID" value="CCA77358.1"/>
    <property type="molecule type" value="Genomic_DNA"/>
</dbReference>
<gene>
    <name evidence="1" type="ORF">PIIN_11335</name>
</gene>
<keyword evidence="2" id="KW-1185">Reference proteome</keyword>
<dbReference type="Proteomes" id="UP000007148">
    <property type="component" value="Unassembled WGS sequence"/>
</dbReference>
<dbReference type="AlphaFoldDB" id="G4U1B5"/>
<name>G4U1B5_SERID</name>
<evidence type="ECO:0000313" key="2">
    <source>
        <dbReference type="Proteomes" id="UP000007148"/>
    </source>
</evidence>
<evidence type="ECO:0000313" key="1">
    <source>
        <dbReference type="EMBL" id="CCA77358.1"/>
    </source>
</evidence>
<dbReference type="HOGENOM" id="CLU_2606909_0_0_1"/>